<keyword evidence="8" id="KW-1185">Reference proteome</keyword>
<keyword evidence="4 6" id="KW-0472">Membrane</keyword>
<dbReference type="Gene3D" id="1.20.1740.10">
    <property type="entry name" value="Amino acid/polyamine transporter I"/>
    <property type="match status" value="1"/>
</dbReference>
<dbReference type="PANTHER" id="PTHR47704:SF1">
    <property type="entry name" value="POTASSIUM TRANSPORTER KIMA"/>
    <property type="match status" value="1"/>
</dbReference>
<organism evidence="7 8">
    <name type="scientific">Dictyobacter formicarum</name>
    <dbReference type="NCBI Taxonomy" id="2778368"/>
    <lineage>
        <taxon>Bacteria</taxon>
        <taxon>Bacillati</taxon>
        <taxon>Chloroflexota</taxon>
        <taxon>Ktedonobacteria</taxon>
        <taxon>Ktedonobacterales</taxon>
        <taxon>Dictyobacteraceae</taxon>
        <taxon>Dictyobacter</taxon>
    </lineage>
</organism>
<comment type="caution">
    <text evidence="7">The sequence shown here is derived from an EMBL/GenBank/DDBJ whole genome shotgun (WGS) entry which is preliminary data.</text>
</comment>
<feature type="transmembrane region" description="Helical" evidence="6">
    <location>
        <begin position="519"/>
        <end position="537"/>
    </location>
</feature>
<feature type="transmembrane region" description="Helical" evidence="6">
    <location>
        <begin position="280"/>
        <end position="299"/>
    </location>
</feature>
<evidence type="ECO:0008006" key="9">
    <source>
        <dbReference type="Google" id="ProtNLM"/>
    </source>
</evidence>
<accession>A0ABQ3VPF8</accession>
<evidence type="ECO:0000256" key="6">
    <source>
        <dbReference type="SAM" id="Phobius"/>
    </source>
</evidence>
<feature type="transmembrane region" description="Helical" evidence="6">
    <location>
        <begin position="252"/>
        <end position="274"/>
    </location>
</feature>
<feature type="transmembrane region" description="Helical" evidence="6">
    <location>
        <begin position="109"/>
        <end position="134"/>
    </location>
</feature>
<evidence type="ECO:0000256" key="4">
    <source>
        <dbReference type="ARBA" id="ARBA00023136"/>
    </source>
</evidence>
<reference evidence="7 8" key="1">
    <citation type="journal article" date="2021" name="Int. J. Syst. Evol. Microbiol.">
        <title>Reticulibacter mediterranei gen. nov., sp. nov., within the new family Reticulibacteraceae fam. nov., and Ktedonospora formicarum gen. nov., sp. nov., Ktedonobacter robiniae sp. nov., Dictyobacter formicarum sp. nov. and Dictyobacter arantiisoli sp. nov., belonging to the class Ktedonobacteria.</title>
        <authorList>
            <person name="Yabe S."/>
            <person name="Zheng Y."/>
            <person name="Wang C.M."/>
            <person name="Sakai Y."/>
            <person name="Abe K."/>
            <person name="Yokota A."/>
            <person name="Donadio S."/>
            <person name="Cavaletti L."/>
            <person name="Monciardini P."/>
        </authorList>
    </citation>
    <scope>NUCLEOTIDE SEQUENCE [LARGE SCALE GENOMIC DNA]</scope>
    <source>
        <strain evidence="7 8">SOSP1-9</strain>
    </source>
</reference>
<comment type="subcellular location">
    <subcellularLocation>
        <location evidence="1">Membrane</location>
        <topology evidence="1">Multi-pass membrane protein</topology>
    </subcellularLocation>
</comment>
<evidence type="ECO:0000256" key="5">
    <source>
        <dbReference type="SAM" id="MobiDB-lite"/>
    </source>
</evidence>
<feature type="transmembrane region" description="Helical" evidence="6">
    <location>
        <begin position="456"/>
        <end position="477"/>
    </location>
</feature>
<evidence type="ECO:0000256" key="3">
    <source>
        <dbReference type="ARBA" id="ARBA00022989"/>
    </source>
</evidence>
<dbReference type="Proteomes" id="UP000635565">
    <property type="component" value="Unassembled WGS sequence"/>
</dbReference>
<dbReference type="RefSeq" id="WP_201365219.1">
    <property type="nucleotide sequence ID" value="NZ_BNJJ01000018.1"/>
</dbReference>
<dbReference type="InterPro" id="IPR002293">
    <property type="entry name" value="AA/rel_permease1"/>
</dbReference>
<keyword evidence="3 6" id="KW-1133">Transmembrane helix</keyword>
<evidence type="ECO:0000256" key="1">
    <source>
        <dbReference type="ARBA" id="ARBA00004141"/>
    </source>
</evidence>
<feature type="transmembrane region" description="Helical" evidence="6">
    <location>
        <begin position="182"/>
        <end position="208"/>
    </location>
</feature>
<feature type="transmembrane region" description="Helical" evidence="6">
    <location>
        <begin position="375"/>
        <end position="399"/>
    </location>
</feature>
<dbReference type="PANTHER" id="PTHR47704">
    <property type="entry name" value="POTASSIUM TRANSPORTER KIMA"/>
    <property type="match status" value="1"/>
</dbReference>
<proteinExistence type="predicted"/>
<dbReference type="Pfam" id="PF13520">
    <property type="entry name" value="AA_permease_2"/>
    <property type="match status" value="1"/>
</dbReference>
<evidence type="ECO:0000313" key="8">
    <source>
        <dbReference type="Proteomes" id="UP000635565"/>
    </source>
</evidence>
<evidence type="ECO:0000313" key="7">
    <source>
        <dbReference type="EMBL" id="GHO87690.1"/>
    </source>
</evidence>
<protein>
    <recommendedName>
        <fullName evidence="9">Amino acid permease</fullName>
    </recommendedName>
</protein>
<evidence type="ECO:0000256" key="2">
    <source>
        <dbReference type="ARBA" id="ARBA00022692"/>
    </source>
</evidence>
<feature type="transmembrane region" description="Helical" evidence="6">
    <location>
        <begin position="489"/>
        <end position="513"/>
    </location>
</feature>
<dbReference type="InterPro" id="IPR053153">
    <property type="entry name" value="APC_K+_Transporter"/>
</dbReference>
<name>A0ABQ3VPF8_9CHLR</name>
<feature type="transmembrane region" description="Helical" evidence="6">
    <location>
        <begin position="220"/>
        <end position="240"/>
    </location>
</feature>
<feature type="region of interest" description="Disordered" evidence="5">
    <location>
        <begin position="1"/>
        <end position="28"/>
    </location>
</feature>
<gene>
    <name evidence="7" type="ORF">KSZ_56960</name>
</gene>
<feature type="transmembrane region" description="Helical" evidence="6">
    <location>
        <begin position="430"/>
        <end position="450"/>
    </location>
</feature>
<feature type="transmembrane region" description="Helical" evidence="6">
    <location>
        <begin position="331"/>
        <end position="355"/>
    </location>
</feature>
<keyword evidence="2 6" id="KW-0812">Transmembrane</keyword>
<feature type="transmembrane region" description="Helical" evidence="6">
    <location>
        <begin position="140"/>
        <end position="161"/>
    </location>
</feature>
<sequence>MADRDTSPMGNEYQHFSDTRPLTAEEDPTQLVRYEEIRGSKLGDVRVRRVIPASPKLRYVEQGRLSATTAADAPQTGWEKVTMALKRTLIGSPLSTARLEHERLTKFKALAVLSSDVISSVAYATEAILLVLVAAGSGNLWLTLFICLAIVALLSIVTLSYRQTIPAYPNGGGSYIVAYDNLGLLPGLTAAASLMVDYVLTVSVSIAAGVQALATLWPALTPYVVPIDVALVLLITMVNLRGVRESATIFALPTYLFVGSALLLIIVGSFKVFLLEHHPLFGNFAHVAPSAPLTLFLILRSFSSGCAAITGTEAISNGVPAFRKPEARNAAITLTWMAIIISTLFIGTTVLALGYGTLAFPDGNPTVIGQIAQKVFTGPLIFMYPVFQIATLFILTLAANTSYSDFPRLSSLLARDHFLPHQFAFRGDRLAFSTGIISLAILAIVLLVAFNGVTTSLINLYAVGVFFSFTLSQAGMVRHWWKLRATHRGWLRSMLINGLGATATFVVALVISGTKFLEGAWIVMLLIPLLVVMFLLIRHHYLRVERERTTEVPLSPKEVHHRLVVPVAELNQATRKTLAYARSISAHVTAVHVHLDPARTIALRAGWGLWQAELSKEEQVQLEIIEPSSRSLARNLIGYLCSVQEQHPDETLTVVLPEVAGRSAIGRLFAHPHIFRLKWALFHQPQIVVTNVSWETSNSLVRPHAIHHRFIVPIAELDRASIQSLAYARSISPRVVAAHVAIDPHDAEAVQSKWKKIQSHSALAEESKLVVIESPYRSLIRPLLAYIDAMQEVHPDEQLSVILPEFVVAHWWEYLLHNQTAWRLKTALLARPGIVVIGISQHLSRVAHPDGRVV</sequence>
<dbReference type="EMBL" id="BNJJ01000018">
    <property type="protein sequence ID" value="GHO87690.1"/>
    <property type="molecule type" value="Genomic_DNA"/>
</dbReference>